<name>A0A7I8DG17_9BACL</name>
<dbReference type="InterPro" id="IPR000086">
    <property type="entry name" value="NUDIX_hydrolase_dom"/>
</dbReference>
<dbReference type="AlphaFoldDB" id="A0A7I8DG17"/>
<gene>
    <name evidence="8" type="ORF">skT53_32470</name>
</gene>
<dbReference type="GO" id="GO:0016818">
    <property type="term" value="F:hydrolase activity, acting on acid anhydrides, in phosphorus-containing anhydrides"/>
    <property type="evidence" value="ECO:0007669"/>
    <property type="project" value="InterPro"/>
</dbReference>
<keyword evidence="3" id="KW-0479">Metal-binding</keyword>
<evidence type="ECO:0000256" key="1">
    <source>
        <dbReference type="ARBA" id="ARBA00001936"/>
    </source>
</evidence>
<dbReference type="Proteomes" id="UP000593802">
    <property type="component" value="Chromosome"/>
</dbReference>
<keyword evidence="6" id="KW-0464">Manganese</keyword>
<keyword evidence="5" id="KW-0460">Magnesium</keyword>
<accession>A0A7I8DG17</accession>
<dbReference type="PANTHER" id="PTHR12318">
    <property type="entry name" value="TESTOSTERONE-REGULATED PROTEIN RP2"/>
    <property type="match status" value="1"/>
</dbReference>
<evidence type="ECO:0000256" key="5">
    <source>
        <dbReference type="ARBA" id="ARBA00022842"/>
    </source>
</evidence>
<dbReference type="InterPro" id="IPR015797">
    <property type="entry name" value="NUDIX_hydrolase-like_dom_sf"/>
</dbReference>
<dbReference type="GO" id="GO:0046872">
    <property type="term" value="F:metal ion binding"/>
    <property type="evidence" value="ECO:0007669"/>
    <property type="project" value="UniProtKB-KW"/>
</dbReference>
<dbReference type="PANTHER" id="PTHR12318:SF0">
    <property type="entry name" value="ACYL-COENZYME A DIPHOSPHATASE NUDT19"/>
    <property type="match status" value="1"/>
</dbReference>
<evidence type="ECO:0000256" key="2">
    <source>
        <dbReference type="ARBA" id="ARBA00001946"/>
    </source>
</evidence>
<dbReference type="Gene3D" id="3.90.79.10">
    <property type="entry name" value="Nucleoside Triphosphate Pyrophosphohydrolase"/>
    <property type="match status" value="1"/>
</dbReference>
<evidence type="ECO:0000256" key="4">
    <source>
        <dbReference type="ARBA" id="ARBA00022801"/>
    </source>
</evidence>
<evidence type="ECO:0000313" key="9">
    <source>
        <dbReference type="Proteomes" id="UP000593802"/>
    </source>
</evidence>
<keyword evidence="9" id="KW-1185">Reference proteome</keyword>
<dbReference type="RefSeq" id="WP_200758897.1">
    <property type="nucleotide sequence ID" value="NZ_AP023366.1"/>
</dbReference>
<evidence type="ECO:0000313" key="8">
    <source>
        <dbReference type="EMBL" id="BCJ88262.1"/>
    </source>
</evidence>
<evidence type="ECO:0000256" key="6">
    <source>
        <dbReference type="ARBA" id="ARBA00023211"/>
    </source>
</evidence>
<dbReference type="CDD" id="cd18870">
    <property type="entry name" value="NUDIX_AcylCoAdiphos_Nudt19"/>
    <property type="match status" value="1"/>
</dbReference>
<dbReference type="EMBL" id="AP023366">
    <property type="protein sequence ID" value="BCJ88262.1"/>
    <property type="molecule type" value="Genomic_DNA"/>
</dbReference>
<sequence>MNETIKQAATMILIRNGENGQGIEVYMTQRPDTMKFLPGFYVFPGGVMQPEDRDDQIHRLCVKQRLEVDLSYAVTAIRECFEEVGYLLADFVPHQETRPLSEIRTRLEAGQLQFREWVVEKQIHLQTDKIRYYGHRITPRTVSPRRFDTRYFLTVLPRSIELIPSEKEVARAAWMDPLYALQQAEKGIFKMVFPTKDALTDLARFDSAYDAFQNGQGVGTPRPHELA</sequence>
<protein>
    <submittedName>
        <fullName evidence="8">NUDIX hydrolase</fullName>
    </submittedName>
</protein>
<comment type="cofactor">
    <cofactor evidence="1">
        <name>Mn(2+)</name>
        <dbReference type="ChEBI" id="CHEBI:29035"/>
    </cofactor>
</comment>
<keyword evidence="4 8" id="KW-0378">Hydrolase</keyword>
<evidence type="ECO:0000256" key="3">
    <source>
        <dbReference type="ARBA" id="ARBA00022723"/>
    </source>
</evidence>
<proteinExistence type="predicted"/>
<dbReference type="SUPFAM" id="SSF55811">
    <property type="entry name" value="Nudix"/>
    <property type="match status" value="1"/>
</dbReference>
<dbReference type="InterPro" id="IPR039121">
    <property type="entry name" value="NUDT19"/>
</dbReference>
<evidence type="ECO:0000259" key="7">
    <source>
        <dbReference type="PROSITE" id="PS51462"/>
    </source>
</evidence>
<dbReference type="KEGG" id="eff:skT53_32470"/>
<reference evidence="8 9" key="1">
    <citation type="submission" date="2020-08" db="EMBL/GenBank/DDBJ databases">
        <title>Complete Genome Sequence of Effusibacillus dendaii Strain skT53, Isolated from Farmland soil.</title>
        <authorList>
            <person name="Konishi T."/>
            <person name="Kawasaki H."/>
        </authorList>
    </citation>
    <scope>NUCLEOTIDE SEQUENCE [LARGE SCALE GENOMIC DNA]</scope>
    <source>
        <strain evidence="9">skT53</strain>
    </source>
</reference>
<feature type="domain" description="Nudix hydrolase" evidence="7">
    <location>
        <begin position="5"/>
        <end position="197"/>
    </location>
</feature>
<dbReference type="PROSITE" id="PS51462">
    <property type="entry name" value="NUDIX"/>
    <property type="match status" value="1"/>
</dbReference>
<organism evidence="8 9">
    <name type="scientific">Effusibacillus dendaii</name>
    <dbReference type="NCBI Taxonomy" id="2743772"/>
    <lineage>
        <taxon>Bacteria</taxon>
        <taxon>Bacillati</taxon>
        <taxon>Bacillota</taxon>
        <taxon>Bacilli</taxon>
        <taxon>Bacillales</taxon>
        <taxon>Alicyclobacillaceae</taxon>
        <taxon>Effusibacillus</taxon>
    </lineage>
</organism>
<comment type="cofactor">
    <cofactor evidence="2">
        <name>Mg(2+)</name>
        <dbReference type="ChEBI" id="CHEBI:18420"/>
    </cofactor>
</comment>